<sequence>MMIPSHVLKFLSQLPVSENEYYGNSDLKGSSAAPETLLPHQEFRKSLKGQEASIPNLYSLLPEWSPRLHKEYERARDEVVNPWLQRWVDDPRTCVKLQKANFTVFAAIYFIWDDPYLKKCKEYFQYHLLEIGEHPDLSSFSKEQQKALLCWNEVGQHVRETCSKDSIFHGEEVPSLAEYWHRRDLTAGVYPVIATLPTNDMLSMRKEARDNQIENLVPVLMMNYGIDCGAAMQTSFQMAKDEVKGILAVESCLRKSLGENDKSNIFLDSFIKGCKDVAMGLVHWSYSGERYFKRQDIGDDKTITFSV</sequence>
<gene>
    <name evidence="5" type="ORF">MCYG_07581</name>
</gene>
<accession>C5FZ14</accession>
<dbReference type="OrthoDB" id="2861623at2759"/>
<evidence type="ECO:0000256" key="4">
    <source>
        <dbReference type="RuleBase" id="RU366034"/>
    </source>
</evidence>
<dbReference type="GO" id="GO:0010333">
    <property type="term" value="F:terpene synthase activity"/>
    <property type="evidence" value="ECO:0007669"/>
    <property type="project" value="InterPro"/>
</dbReference>
<dbReference type="Proteomes" id="UP000002035">
    <property type="component" value="Unassembled WGS sequence"/>
</dbReference>
<evidence type="ECO:0000256" key="3">
    <source>
        <dbReference type="ARBA" id="ARBA00022842"/>
    </source>
</evidence>
<proteinExistence type="inferred from homology"/>
<organism evidence="5 6">
    <name type="scientific">Arthroderma otae (strain ATCC MYA-4605 / CBS 113480)</name>
    <name type="common">Microsporum canis</name>
    <dbReference type="NCBI Taxonomy" id="554155"/>
    <lineage>
        <taxon>Eukaryota</taxon>
        <taxon>Fungi</taxon>
        <taxon>Dikarya</taxon>
        <taxon>Ascomycota</taxon>
        <taxon>Pezizomycotina</taxon>
        <taxon>Eurotiomycetes</taxon>
        <taxon>Eurotiomycetidae</taxon>
        <taxon>Onygenales</taxon>
        <taxon>Arthrodermataceae</taxon>
        <taxon>Microsporum</taxon>
    </lineage>
</organism>
<comment type="similarity">
    <text evidence="2 4">Belongs to the terpene synthase family.</text>
</comment>
<dbReference type="EC" id="4.2.3.-" evidence="4"/>
<protein>
    <recommendedName>
        <fullName evidence="4">Terpene synthase</fullName>
        <ecNumber evidence="4">4.2.3.-</ecNumber>
    </recommendedName>
</protein>
<dbReference type="InterPro" id="IPR034686">
    <property type="entry name" value="Terpene_cyclase-like_2"/>
</dbReference>
<keyword evidence="4" id="KW-0456">Lyase</keyword>
<evidence type="ECO:0000313" key="6">
    <source>
        <dbReference type="Proteomes" id="UP000002035"/>
    </source>
</evidence>
<dbReference type="PANTHER" id="PTHR35201">
    <property type="entry name" value="TERPENE SYNTHASE"/>
    <property type="match status" value="1"/>
</dbReference>
<evidence type="ECO:0000313" key="5">
    <source>
        <dbReference type="EMBL" id="EEQ34762.1"/>
    </source>
</evidence>
<reference evidence="6" key="1">
    <citation type="journal article" date="2012" name="MBio">
        <title>Comparative genome analysis of Trichophyton rubrum and related dermatophytes reveals candidate genes involved in infection.</title>
        <authorList>
            <person name="Martinez D.A."/>
            <person name="Oliver B.G."/>
            <person name="Graeser Y."/>
            <person name="Goldberg J.M."/>
            <person name="Li W."/>
            <person name="Martinez-Rossi N.M."/>
            <person name="Monod M."/>
            <person name="Shelest E."/>
            <person name="Barton R.C."/>
            <person name="Birch E."/>
            <person name="Brakhage A.A."/>
            <person name="Chen Z."/>
            <person name="Gurr S.J."/>
            <person name="Heiman D."/>
            <person name="Heitman J."/>
            <person name="Kosti I."/>
            <person name="Rossi A."/>
            <person name="Saif S."/>
            <person name="Samalova M."/>
            <person name="Saunders C.W."/>
            <person name="Shea T."/>
            <person name="Summerbell R.C."/>
            <person name="Xu J."/>
            <person name="Young S."/>
            <person name="Zeng Q."/>
            <person name="Birren B.W."/>
            <person name="Cuomo C.A."/>
            <person name="White T.C."/>
        </authorList>
    </citation>
    <scope>NUCLEOTIDE SEQUENCE [LARGE SCALE GENOMIC DNA]</scope>
    <source>
        <strain evidence="6">ATCC MYA-4605 / CBS 113480</strain>
    </source>
</reference>
<evidence type="ECO:0000256" key="2">
    <source>
        <dbReference type="ARBA" id="ARBA00006333"/>
    </source>
</evidence>
<keyword evidence="6" id="KW-1185">Reference proteome</keyword>
<dbReference type="OMA" id="GCKDVAM"/>
<dbReference type="SUPFAM" id="SSF48576">
    <property type="entry name" value="Terpenoid synthases"/>
    <property type="match status" value="1"/>
</dbReference>
<dbReference type="InterPro" id="IPR008949">
    <property type="entry name" value="Isoprenoid_synthase_dom_sf"/>
</dbReference>
<dbReference type="GeneID" id="9230462"/>
<keyword evidence="4" id="KW-0479">Metal-binding</keyword>
<dbReference type="GO" id="GO:0046872">
    <property type="term" value="F:metal ion binding"/>
    <property type="evidence" value="ECO:0007669"/>
    <property type="project" value="UniProtKB-KW"/>
</dbReference>
<dbReference type="HOGENOM" id="CLU_042538_3_2_1"/>
<dbReference type="GO" id="GO:0008299">
    <property type="term" value="P:isoprenoid biosynthetic process"/>
    <property type="evidence" value="ECO:0007669"/>
    <property type="project" value="UniProtKB-ARBA"/>
</dbReference>
<evidence type="ECO:0000256" key="1">
    <source>
        <dbReference type="ARBA" id="ARBA00001946"/>
    </source>
</evidence>
<dbReference type="EMBL" id="DS995707">
    <property type="protein sequence ID" value="EEQ34762.1"/>
    <property type="molecule type" value="Genomic_DNA"/>
</dbReference>
<dbReference type="STRING" id="554155.C5FZ14"/>
<dbReference type="PANTHER" id="PTHR35201:SF4">
    <property type="entry name" value="BETA-PINACENE SYNTHASE-RELATED"/>
    <property type="match status" value="1"/>
</dbReference>
<dbReference type="RefSeq" id="XP_002843798.1">
    <property type="nucleotide sequence ID" value="XM_002843752.1"/>
</dbReference>
<dbReference type="VEuPathDB" id="FungiDB:MCYG_07581"/>
<comment type="cofactor">
    <cofactor evidence="1 4">
        <name>Mg(2+)</name>
        <dbReference type="ChEBI" id="CHEBI:18420"/>
    </cofactor>
</comment>
<dbReference type="Gene3D" id="1.10.600.10">
    <property type="entry name" value="Farnesyl Diphosphate Synthase"/>
    <property type="match status" value="2"/>
</dbReference>
<keyword evidence="3 4" id="KW-0460">Magnesium</keyword>
<dbReference type="AlphaFoldDB" id="C5FZ14"/>
<name>C5FZ14_ARTOC</name>
<dbReference type="eggNOG" id="ENOG502SKVE">
    <property type="taxonomic scope" value="Eukaryota"/>
</dbReference>